<keyword evidence="6 7" id="KW-0472">Membrane</keyword>
<dbReference type="InterPro" id="IPR004776">
    <property type="entry name" value="Mem_transp_PIN-like"/>
</dbReference>
<dbReference type="AlphaFoldDB" id="A0A4V4RFQ2"/>
<keyword evidence="3" id="KW-1003">Cell membrane</keyword>
<keyword evidence="5 7" id="KW-1133">Transmembrane helix</keyword>
<feature type="transmembrane region" description="Helical" evidence="7">
    <location>
        <begin position="59"/>
        <end position="82"/>
    </location>
</feature>
<dbReference type="Pfam" id="PF03547">
    <property type="entry name" value="Mem_trans"/>
    <property type="match status" value="2"/>
</dbReference>
<dbReference type="OrthoDB" id="5405318at2"/>
<accession>A0A4V4RFQ2</accession>
<gene>
    <name evidence="8" type="ORF">D4765_06325</name>
</gene>
<evidence type="ECO:0000256" key="4">
    <source>
        <dbReference type="ARBA" id="ARBA00022692"/>
    </source>
</evidence>
<feature type="transmembrane region" description="Helical" evidence="7">
    <location>
        <begin position="94"/>
        <end position="117"/>
    </location>
</feature>
<name>A0A4V4RFQ2_9MICO</name>
<evidence type="ECO:0000256" key="2">
    <source>
        <dbReference type="ARBA" id="ARBA00022448"/>
    </source>
</evidence>
<feature type="transmembrane region" description="Helical" evidence="7">
    <location>
        <begin position="192"/>
        <end position="212"/>
    </location>
</feature>
<reference evidence="8 9" key="1">
    <citation type="journal article" date="2019" name="Microorganisms">
        <title>Systematic Affiliation and Genome Analysis of Subtercola vilae DB165(T) with Particular Emphasis on Cold Adaptation of an Isolate from a High-Altitude Cold Volcano Lake.</title>
        <authorList>
            <person name="Villalobos A.S."/>
            <person name="Wiese J."/>
            <person name="Imhoff J.F."/>
            <person name="Dorador C."/>
            <person name="Keller A."/>
            <person name="Hentschel U."/>
        </authorList>
    </citation>
    <scope>NUCLEOTIDE SEQUENCE [LARGE SCALE GENOMIC DNA]</scope>
    <source>
        <strain evidence="8 9">DB165</strain>
    </source>
</reference>
<keyword evidence="9" id="KW-1185">Reference proteome</keyword>
<dbReference type="RefSeq" id="WP_136641440.1">
    <property type="nucleotide sequence ID" value="NZ_QYRT01000008.1"/>
</dbReference>
<feature type="transmembrane region" description="Helical" evidence="7">
    <location>
        <begin position="286"/>
        <end position="305"/>
    </location>
</feature>
<evidence type="ECO:0000313" key="9">
    <source>
        <dbReference type="Proteomes" id="UP000306192"/>
    </source>
</evidence>
<feature type="transmembrane region" description="Helical" evidence="7">
    <location>
        <begin position="6"/>
        <end position="22"/>
    </location>
</feature>
<feature type="transmembrane region" description="Helical" evidence="7">
    <location>
        <begin position="123"/>
        <end position="143"/>
    </location>
</feature>
<protein>
    <submittedName>
        <fullName evidence="8">AEC family transporter</fullName>
    </submittedName>
</protein>
<dbReference type="GO" id="GO:0055085">
    <property type="term" value="P:transmembrane transport"/>
    <property type="evidence" value="ECO:0007669"/>
    <property type="project" value="InterPro"/>
</dbReference>
<dbReference type="Proteomes" id="UP000306192">
    <property type="component" value="Unassembled WGS sequence"/>
</dbReference>
<evidence type="ECO:0000256" key="7">
    <source>
        <dbReference type="SAM" id="Phobius"/>
    </source>
</evidence>
<comment type="subcellular location">
    <subcellularLocation>
        <location evidence="1">Membrane</location>
        <topology evidence="1">Multi-pass membrane protein</topology>
    </subcellularLocation>
</comment>
<evidence type="ECO:0000256" key="3">
    <source>
        <dbReference type="ARBA" id="ARBA00022475"/>
    </source>
</evidence>
<keyword evidence="2" id="KW-0813">Transport</keyword>
<feature type="transmembrane region" description="Helical" evidence="7">
    <location>
        <begin position="224"/>
        <end position="242"/>
    </location>
</feature>
<dbReference type="GO" id="GO:0016020">
    <property type="term" value="C:membrane"/>
    <property type="evidence" value="ECO:0007669"/>
    <property type="project" value="UniProtKB-SubCell"/>
</dbReference>
<feature type="transmembrane region" description="Helical" evidence="7">
    <location>
        <begin position="164"/>
        <end position="180"/>
    </location>
</feature>
<feature type="transmembrane region" description="Helical" evidence="7">
    <location>
        <begin position="254"/>
        <end position="274"/>
    </location>
</feature>
<dbReference type="PANTHER" id="PTHR36838">
    <property type="entry name" value="AUXIN EFFLUX CARRIER FAMILY PROTEIN"/>
    <property type="match status" value="1"/>
</dbReference>
<feature type="transmembrane region" description="Helical" evidence="7">
    <location>
        <begin position="34"/>
        <end position="53"/>
    </location>
</feature>
<evidence type="ECO:0000313" key="8">
    <source>
        <dbReference type="EMBL" id="TIH38704.1"/>
    </source>
</evidence>
<comment type="caution">
    <text evidence="8">The sequence shown here is derived from an EMBL/GenBank/DDBJ whole genome shotgun (WGS) entry which is preliminary data.</text>
</comment>
<dbReference type="PANTHER" id="PTHR36838:SF1">
    <property type="entry name" value="SLR1864 PROTEIN"/>
    <property type="match status" value="1"/>
</dbReference>
<evidence type="ECO:0000256" key="1">
    <source>
        <dbReference type="ARBA" id="ARBA00004141"/>
    </source>
</evidence>
<sequence length="308" mass="32405">MSGVLIGFAIIGSVILVGYVVQRAGILPGEAQRTLNRLAFFVSSPALLFTVLARADVHVIFSSFLVVTLLSVVVTAGIFVLLSRLFFRRGVAETTIAAAASSYVNANNIGLPVATYVLGDPQFVAPLLMLQLIVIAPLVLTLLDASRRGSVSVRSIVTQPLRNPIIIASIAGLIVALSGWKMPDALLQPFQLIGGSAIPLVLITFGMSLSGQRPLAPGTGRREIVTATVLKSIVMPVVAYLAGRYLVNLDGVHLFGVVVLAALPTAQNIFNFAHRYEVGIVVARDVVLLSTIASVPVLLVVAGLLGPQ</sequence>
<dbReference type="EMBL" id="QYRT01000008">
    <property type="protein sequence ID" value="TIH38704.1"/>
    <property type="molecule type" value="Genomic_DNA"/>
</dbReference>
<proteinExistence type="predicted"/>
<evidence type="ECO:0000256" key="5">
    <source>
        <dbReference type="ARBA" id="ARBA00022989"/>
    </source>
</evidence>
<organism evidence="8 9">
    <name type="scientific">Subtercola vilae</name>
    <dbReference type="NCBI Taxonomy" id="2056433"/>
    <lineage>
        <taxon>Bacteria</taxon>
        <taxon>Bacillati</taxon>
        <taxon>Actinomycetota</taxon>
        <taxon>Actinomycetes</taxon>
        <taxon>Micrococcales</taxon>
        <taxon>Microbacteriaceae</taxon>
        <taxon>Subtercola</taxon>
    </lineage>
</organism>
<keyword evidence="4 7" id="KW-0812">Transmembrane</keyword>
<evidence type="ECO:0000256" key="6">
    <source>
        <dbReference type="ARBA" id="ARBA00023136"/>
    </source>
</evidence>